<evidence type="ECO:0000256" key="1">
    <source>
        <dbReference type="ARBA" id="ARBA00022450"/>
    </source>
</evidence>
<dbReference type="GO" id="GO:0044550">
    <property type="term" value="P:secondary metabolite biosynthetic process"/>
    <property type="evidence" value="ECO:0007669"/>
    <property type="project" value="TreeGrafter"/>
</dbReference>
<evidence type="ECO:0000313" key="5">
    <source>
        <dbReference type="RefSeq" id="XP_033458412.1"/>
    </source>
</evidence>
<dbReference type="Gene3D" id="3.40.50.12780">
    <property type="entry name" value="N-terminal domain of ligase-like"/>
    <property type="match status" value="1"/>
</dbReference>
<dbReference type="PROSITE" id="PS00455">
    <property type="entry name" value="AMP_BINDING"/>
    <property type="match status" value="1"/>
</dbReference>
<sequence length="454" mass="49618">MFREAKVSAVVVEESKSKPEWLSDNFTVVDLAAFNLQDPSSSAALAVTEDDKTVSAASSKPKDDAYVAFTSGSTGTPKGIVQTHDAIITMSRALAASLDVQTSSRVAQIAPYVFDVAMMEFAMSWGTGAALCTMRRELLIFPKPGEVAENLTAARITHISLSPTMLKTIALGSIPSVRVLSVMGEVLDRTAVQTWSSTPETQFRQMWGCTEGTILQSITPAIEAHHEPQNVGFTLPGACRLWIADSQDANKLLADGEVGEIIVESRALASRYINQPEQTAKAFLQDVSWTKRSSSDTRFYRTGDMAKKAPDGSLTFVGRQDGQTSLHGERVELGEIDYHIDRLKWPTNADCLAEYEASAQRIVSFICARPDGSVGSQAHLEILPWEKSIVAKGVVAEKMQQLLSDGNLASNMVPSWWFPVPTRPLTISHKTNRLALRALLKELTPEEWGGYRVI</sequence>
<dbReference type="GO" id="GO:0031177">
    <property type="term" value="F:phosphopantetheine binding"/>
    <property type="evidence" value="ECO:0007669"/>
    <property type="project" value="TreeGrafter"/>
</dbReference>
<dbReference type="SUPFAM" id="SSF56801">
    <property type="entry name" value="Acetyl-CoA synthetase-like"/>
    <property type="match status" value="1"/>
</dbReference>
<reference evidence="5" key="2">
    <citation type="submission" date="2020-04" db="EMBL/GenBank/DDBJ databases">
        <authorList>
            <consortium name="NCBI Genome Project"/>
        </authorList>
    </citation>
    <scope>NUCLEOTIDE SEQUENCE</scope>
    <source>
        <strain evidence="5">CBS 342.82</strain>
    </source>
</reference>
<dbReference type="PANTHER" id="PTHR45527">
    <property type="entry name" value="NONRIBOSOMAL PEPTIDE SYNTHETASE"/>
    <property type="match status" value="1"/>
</dbReference>
<dbReference type="Pfam" id="PF00501">
    <property type="entry name" value="AMP-binding"/>
    <property type="match status" value="1"/>
</dbReference>
<dbReference type="Proteomes" id="UP000504637">
    <property type="component" value="Unplaced"/>
</dbReference>
<protein>
    <submittedName>
        <fullName evidence="5">Acetyl-CoA synthetase-like protein</fullName>
    </submittedName>
</protein>
<proteinExistence type="predicted"/>
<dbReference type="GO" id="GO:0005737">
    <property type="term" value="C:cytoplasm"/>
    <property type="evidence" value="ECO:0007669"/>
    <property type="project" value="TreeGrafter"/>
</dbReference>
<dbReference type="InterPro" id="IPR020845">
    <property type="entry name" value="AMP-binding_CS"/>
</dbReference>
<accession>A0A6J3M041</accession>
<evidence type="ECO:0000256" key="2">
    <source>
        <dbReference type="ARBA" id="ARBA00022553"/>
    </source>
</evidence>
<keyword evidence="2" id="KW-0597">Phosphoprotein</keyword>
<dbReference type="GeneID" id="54359340"/>
<dbReference type="InterPro" id="IPR042099">
    <property type="entry name" value="ANL_N_sf"/>
</dbReference>
<reference evidence="5" key="3">
    <citation type="submission" date="2025-08" db="UniProtKB">
        <authorList>
            <consortium name="RefSeq"/>
        </authorList>
    </citation>
    <scope>IDENTIFICATION</scope>
    <source>
        <strain evidence="5">CBS 342.82</strain>
    </source>
</reference>
<evidence type="ECO:0000259" key="3">
    <source>
        <dbReference type="Pfam" id="PF00501"/>
    </source>
</evidence>
<dbReference type="AlphaFoldDB" id="A0A6J3M041"/>
<dbReference type="Gene3D" id="3.30.300.30">
    <property type="match status" value="1"/>
</dbReference>
<organism evidence="5">
    <name type="scientific">Dissoconium aciculare CBS 342.82</name>
    <dbReference type="NCBI Taxonomy" id="1314786"/>
    <lineage>
        <taxon>Eukaryota</taxon>
        <taxon>Fungi</taxon>
        <taxon>Dikarya</taxon>
        <taxon>Ascomycota</taxon>
        <taxon>Pezizomycotina</taxon>
        <taxon>Dothideomycetes</taxon>
        <taxon>Dothideomycetidae</taxon>
        <taxon>Mycosphaerellales</taxon>
        <taxon>Dissoconiaceae</taxon>
        <taxon>Dissoconium</taxon>
    </lineage>
</organism>
<reference evidence="5" key="1">
    <citation type="submission" date="2020-01" db="EMBL/GenBank/DDBJ databases">
        <authorList>
            <consortium name="DOE Joint Genome Institute"/>
            <person name="Haridas S."/>
            <person name="Albert R."/>
            <person name="Binder M."/>
            <person name="Bloem J."/>
            <person name="Labutti K."/>
            <person name="Salamov A."/>
            <person name="Andreopoulos B."/>
            <person name="Baker S.E."/>
            <person name="Barry K."/>
            <person name="Bills G."/>
            <person name="Bluhm B.H."/>
            <person name="Cannon C."/>
            <person name="Castanera R."/>
            <person name="Culley D.E."/>
            <person name="Daum C."/>
            <person name="Ezra D."/>
            <person name="Gonzalez J.B."/>
            <person name="Henrissat B."/>
            <person name="Kuo A."/>
            <person name="Liang C."/>
            <person name="Lipzen A."/>
            <person name="Lutzoni F."/>
            <person name="Magnuson J."/>
            <person name="Mondo S."/>
            <person name="Nolan M."/>
            <person name="Ohm R."/>
            <person name="Pangilinan J."/>
            <person name="Park H.-J."/>
            <person name="Ramirez L."/>
            <person name="Alfaro M."/>
            <person name="Sun H."/>
            <person name="Tritt A."/>
            <person name="Yoshinaga Y."/>
            <person name="Zwiers L.-H."/>
            <person name="Turgeon B.G."/>
            <person name="Goodwin S.B."/>
            <person name="Spatafora J.W."/>
            <person name="Crous P.W."/>
            <person name="Grigoriev I.V."/>
        </authorList>
    </citation>
    <scope>NUCLEOTIDE SEQUENCE</scope>
    <source>
        <strain evidence="5">CBS 342.82</strain>
    </source>
</reference>
<dbReference type="InterPro" id="IPR045851">
    <property type="entry name" value="AMP-bd_C_sf"/>
</dbReference>
<feature type="domain" description="AMP-dependent synthetase/ligase" evidence="3">
    <location>
        <begin position="2"/>
        <end position="272"/>
    </location>
</feature>
<dbReference type="RefSeq" id="XP_033458412.1">
    <property type="nucleotide sequence ID" value="XM_033601540.1"/>
</dbReference>
<dbReference type="PANTHER" id="PTHR45527:SF1">
    <property type="entry name" value="FATTY ACID SYNTHASE"/>
    <property type="match status" value="1"/>
</dbReference>
<dbReference type="GO" id="GO:0043041">
    <property type="term" value="P:amino acid activation for nonribosomal peptide biosynthetic process"/>
    <property type="evidence" value="ECO:0007669"/>
    <property type="project" value="TreeGrafter"/>
</dbReference>
<dbReference type="InterPro" id="IPR000873">
    <property type="entry name" value="AMP-dep_synth/lig_dom"/>
</dbReference>
<gene>
    <name evidence="5" type="ORF">K489DRAFT_321333</name>
</gene>
<keyword evidence="4" id="KW-1185">Reference proteome</keyword>
<evidence type="ECO:0000313" key="4">
    <source>
        <dbReference type="Proteomes" id="UP000504637"/>
    </source>
</evidence>
<dbReference type="OrthoDB" id="3648641at2759"/>
<keyword evidence="1" id="KW-0596">Phosphopantetheine</keyword>
<name>A0A6J3M041_9PEZI</name>